<feature type="region of interest" description="Disordered" evidence="1">
    <location>
        <begin position="62"/>
        <end position="99"/>
    </location>
</feature>
<dbReference type="STRING" id="105785.A0A2J7PQD2"/>
<dbReference type="InParanoid" id="A0A2J7PQD2"/>
<feature type="compositionally biased region" description="Acidic residues" evidence="1">
    <location>
        <begin position="155"/>
        <end position="178"/>
    </location>
</feature>
<feature type="compositionally biased region" description="Polar residues" evidence="1">
    <location>
        <begin position="306"/>
        <end position="315"/>
    </location>
</feature>
<feature type="compositionally biased region" description="Acidic residues" evidence="1">
    <location>
        <begin position="85"/>
        <end position="95"/>
    </location>
</feature>
<feature type="compositionally biased region" description="Basic and acidic residues" evidence="1">
    <location>
        <begin position="62"/>
        <end position="84"/>
    </location>
</feature>
<evidence type="ECO:0000313" key="3">
    <source>
        <dbReference type="Proteomes" id="UP000235965"/>
    </source>
</evidence>
<proteinExistence type="predicted"/>
<name>A0A2J7PQD2_9NEOP</name>
<protein>
    <submittedName>
        <fullName evidence="2">Uncharacterized protein</fullName>
    </submittedName>
</protein>
<feature type="region of interest" description="Disordered" evidence="1">
    <location>
        <begin position="149"/>
        <end position="181"/>
    </location>
</feature>
<feature type="non-terminal residue" evidence="2">
    <location>
        <position position="373"/>
    </location>
</feature>
<evidence type="ECO:0000313" key="2">
    <source>
        <dbReference type="EMBL" id="PNF18548.1"/>
    </source>
</evidence>
<reference evidence="2 3" key="1">
    <citation type="submission" date="2017-12" db="EMBL/GenBank/DDBJ databases">
        <title>Hemimetabolous genomes reveal molecular basis of termite eusociality.</title>
        <authorList>
            <person name="Harrison M.C."/>
            <person name="Jongepier E."/>
            <person name="Robertson H.M."/>
            <person name="Arning N."/>
            <person name="Bitard-Feildel T."/>
            <person name="Chao H."/>
            <person name="Childers C.P."/>
            <person name="Dinh H."/>
            <person name="Doddapaneni H."/>
            <person name="Dugan S."/>
            <person name="Gowin J."/>
            <person name="Greiner C."/>
            <person name="Han Y."/>
            <person name="Hu H."/>
            <person name="Hughes D.S.T."/>
            <person name="Huylmans A.-K."/>
            <person name="Kemena C."/>
            <person name="Kremer L.P.M."/>
            <person name="Lee S.L."/>
            <person name="Lopez-Ezquerra A."/>
            <person name="Mallet L."/>
            <person name="Monroy-Kuhn J.M."/>
            <person name="Moser A."/>
            <person name="Murali S.C."/>
            <person name="Muzny D.M."/>
            <person name="Otani S."/>
            <person name="Piulachs M.-D."/>
            <person name="Poelchau M."/>
            <person name="Qu J."/>
            <person name="Schaub F."/>
            <person name="Wada-Katsumata A."/>
            <person name="Worley K.C."/>
            <person name="Xie Q."/>
            <person name="Ylla G."/>
            <person name="Poulsen M."/>
            <person name="Gibbs R.A."/>
            <person name="Schal C."/>
            <person name="Richards S."/>
            <person name="Belles X."/>
            <person name="Korb J."/>
            <person name="Bornberg-Bauer E."/>
        </authorList>
    </citation>
    <scope>NUCLEOTIDE SEQUENCE [LARGE SCALE GENOMIC DNA]</scope>
    <source>
        <tissue evidence="2">Whole body</tissue>
    </source>
</reference>
<comment type="caution">
    <text evidence="2">The sequence shown here is derived from an EMBL/GenBank/DDBJ whole genome shotgun (WGS) entry which is preliminary data.</text>
</comment>
<dbReference type="EMBL" id="NEVH01022638">
    <property type="protein sequence ID" value="PNF18548.1"/>
    <property type="molecule type" value="Genomic_DNA"/>
</dbReference>
<evidence type="ECO:0000256" key="1">
    <source>
        <dbReference type="SAM" id="MobiDB-lite"/>
    </source>
</evidence>
<organism evidence="2 3">
    <name type="scientific">Cryptotermes secundus</name>
    <dbReference type="NCBI Taxonomy" id="105785"/>
    <lineage>
        <taxon>Eukaryota</taxon>
        <taxon>Metazoa</taxon>
        <taxon>Ecdysozoa</taxon>
        <taxon>Arthropoda</taxon>
        <taxon>Hexapoda</taxon>
        <taxon>Insecta</taxon>
        <taxon>Pterygota</taxon>
        <taxon>Neoptera</taxon>
        <taxon>Polyneoptera</taxon>
        <taxon>Dictyoptera</taxon>
        <taxon>Blattodea</taxon>
        <taxon>Blattoidea</taxon>
        <taxon>Termitoidae</taxon>
        <taxon>Kalotermitidae</taxon>
        <taxon>Cryptotermitinae</taxon>
        <taxon>Cryptotermes</taxon>
    </lineage>
</organism>
<accession>A0A2J7PQD2</accession>
<dbReference type="Proteomes" id="UP000235965">
    <property type="component" value="Unassembled WGS sequence"/>
</dbReference>
<feature type="compositionally biased region" description="Polar residues" evidence="1">
    <location>
        <begin position="337"/>
        <end position="349"/>
    </location>
</feature>
<sequence length="373" mass="40816">MNLLLSSAEIQVQASYYNDRVGAWEPLIEPCVEEENVYRPWEIFVKVFQAKAFPISSRLDHDAATETDSSHTKIERRAVSRMAEDSETSADDTEPENGMTFIRRHNVQSSHTLKRNANENVSLIGYPDDTDSEDEEGVLEKLAGAVGHLFTGDSSDGEASESEDSSGAEPSVETEEASEITMSCGSTVVGRDERAIFLKKQNDSIDSGLETELPDRLAMYFMLEAKDRLDITLTPASLQMLHDLTTAFTRSIPDIPPAAFHGLEAPLSLQNDLGPWTKVTLLSRAETTPDGKDRIVMTALYNKSDSLPSSPASTTGGLGDVSPTDSDIDIESFEGGFSSQSNEGTSGQELFSPLLRFPGDSVTKLYKKVTEER</sequence>
<gene>
    <name evidence="2" type="ORF">B7P43_G08481</name>
</gene>
<dbReference type="OrthoDB" id="428159at2759"/>
<keyword evidence="3" id="KW-1185">Reference proteome</keyword>
<dbReference type="AlphaFoldDB" id="A0A2J7PQD2"/>
<feature type="region of interest" description="Disordered" evidence="1">
    <location>
        <begin position="306"/>
        <end position="353"/>
    </location>
</feature>